<evidence type="ECO:0000313" key="1">
    <source>
        <dbReference type="EMBL" id="MRW83026.1"/>
    </source>
</evidence>
<dbReference type="EMBL" id="WKJL01000001">
    <property type="protein sequence ID" value="MRW83026.1"/>
    <property type="molecule type" value="Genomic_DNA"/>
</dbReference>
<reference evidence="1 2" key="1">
    <citation type="submission" date="2019-11" db="EMBL/GenBank/DDBJ databases">
        <title>Novel species isolated from a subtropical stream in China.</title>
        <authorList>
            <person name="Lu H."/>
        </authorList>
    </citation>
    <scope>NUCLEOTIDE SEQUENCE [LARGE SCALE GENOMIC DNA]</scope>
    <source>
        <strain evidence="1 2">FT26W</strain>
    </source>
</reference>
<proteinExistence type="predicted"/>
<dbReference type="RefSeq" id="WP_154356050.1">
    <property type="nucleotide sequence ID" value="NZ_WKJL01000001.1"/>
</dbReference>
<gene>
    <name evidence="1" type="ORF">GJ698_02840</name>
</gene>
<accession>A0A844D4G8</accession>
<comment type="caution">
    <text evidence="1">The sequence shown here is derived from an EMBL/GenBank/DDBJ whole genome shotgun (WGS) entry which is preliminary data.</text>
</comment>
<organism evidence="1 2">
    <name type="scientific">Duganella aquatilis</name>
    <dbReference type="NCBI Taxonomy" id="2666082"/>
    <lineage>
        <taxon>Bacteria</taxon>
        <taxon>Pseudomonadati</taxon>
        <taxon>Pseudomonadota</taxon>
        <taxon>Betaproteobacteria</taxon>
        <taxon>Burkholderiales</taxon>
        <taxon>Oxalobacteraceae</taxon>
        <taxon>Telluria group</taxon>
        <taxon>Duganella</taxon>
    </lineage>
</organism>
<dbReference type="AlphaFoldDB" id="A0A844D4G8"/>
<dbReference type="Proteomes" id="UP000439986">
    <property type="component" value="Unassembled WGS sequence"/>
</dbReference>
<protein>
    <submittedName>
        <fullName evidence="1">Uncharacterized protein</fullName>
    </submittedName>
</protein>
<name>A0A844D4G8_9BURK</name>
<keyword evidence="2" id="KW-1185">Reference proteome</keyword>
<evidence type="ECO:0000313" key="2">
    <source>
        <dbReference type="Proteomes" id="UP000439986"/>
    </source>
</evidence>
<sequence>MSAAAHKTVAAEAPLHPARSDAIHEPFSFLVPGLKHDQGAHFAADVMDIAQGIGLCLELVNSSTLDRTLSADTGPQHTVRPILGECDTERLLRFATTSARMLAIAAETRIALLNDRASMPSPATMPEVRA</sequence>